<name>U2PFF6_LEVBR</name>
<gene>
    <name evidence="3" type="ORF">HMPREF0495_01856</name>
</gene>
<sequence length="88" mass="8984">MVTATTNGSISTGTGAPTGTMSTGMTPSSTGTEHRMGHSNGAVYASGHSLPQTGEQRTTSQGLQVVGGVLLILVGIGGYGWYELKRRD</sequence>
<evidence type="ECO:0000256" key="1">
    <source>
        <dbReference type="SAM" id="MobiDB-lite"/>
    </source>
</evidence>
<dbReference type="HOGENOM" id="CLU_2465097_0_0_9"/>
<accession>U2PFF6</accession>
<feature type="region of interest" description="Disordered" evidence="1">
    <location>
        <begin position="1"/>
        <end position="61"/>
    </location>
</feature>
<dbReference type="PATRIC" id="fig|649758.3.peg.1653"/>
<dbReference type="AlphaFoldDB" id="U2PFF6"/>
<evidence type="ECO:0000313" key="4">
    <source>
        <dbReference type="Proteomes" id="UP000016644"/>
    </source>
</evidence>
<dbReference type="EMBL" id="AWVK01000088">
    <property type="protein sequence ID" value="ERK42459.1"/>
    <property type="molecule type" value="Genomic_DNA"/>
</dbReference>
<feature type="compositionally biased region" description="Low complexity" evidence="1">
    <location>
        <begin position="11"/>
        <end position="31"/>
    </location>
</feature>
<comment type="caution">
    <text evidence="3">The sequence shown here is derived from an EMBL/GenBank/DDBJ whole genome shotgun (WGS) entry which is preliminary data.</text>
</comment>
<evidence type="ECO:0000256" key="2">
    <source>
        <dbReference type="SAM" id="Phobius"/>
    </source>
</evidence>
<keyword evidence="2" id="KW-0812">Transmembrane</keyword>
<organism evidence="3 4">
    <name type="scientific">Levilactobacillus brevis ATCC 14869 = DSM 20054</name>
    <dbReference type="NCBI Taxonomy" id="649758"/>
    <lineage>
        <taxon>Bacteria</taxon>
        <taxon>Bacillati</taxon>
        <taxon>Bacillota</taxon>
        <taxon>Bacilli</taxon>
        <taxon>Lactobacillales</taxon>
        <taxon>Lactobacillaceae</taxon>
        <taxon>Levilactobacillus</taxon>
    </lineage>
</organism>
<feature type="transmembrane region" description="Helical" evidence="2">
    <location>
        <begin position="62"/>
        <end position="82"/>
    </location>
</feature>
<evidence type="ECO:0000313" key="3">
    <source>
        <dbReference type="EMBL" id="ERK42459.1"/>
    </source>
</evidence>
<protein>
    <submittedName>
        <fullName evidence="3">LPXTG-motif protein cell wall anchor domain protein</fullName>
    </submittedName>
</protein>
<keyword evidence="2" id="KW-1133">Transmembrane helix</keyword>
<feature type="compositionally biased region" description="Polar residues" evidence="1">
    <location>
        <begin position="49"/>
        <end position="60"/>
    </location>
</feature>
<feature type="compositionally biased region" description="Polar residues" evidence="1">
    <location>
        <begin position="1"/>
        <end position="10"/>
    </location>
</feature>
<reference evidence="3 4" key="1">
    <citation type="submission" date="2013-06" db="EMBL/GenBank/DDBJ databases">
        <authorList>
            <person name="Weinstock G."/>
            <person name="Sodergren E."/>
            <person name="Lobos E.A."/>
            <person name="Fulton L."/>
            <person name="Fulton R."/>
            <person name="Courtney L."/>
            <person name="Fronick C."/>
            <person name="O'Laughlin M."/>
            <person name="Godfrey J."/>
            <person name="Wilson R.M."/>
            <person name="Miner T."/>
            <person name="Farmer C."/>
            <person name="Delehaunty K."/>
            <person name="Cordes M."/>
            <person name="Minx P."/>
            <person name="Tomlinson C."/>
            <person name="Chen J."/>
            <person name="Wollam A."/>
            <person name="Pepin K.H."/>
            <person name="Bhonagiri V."/>
            <person name="Zhang X."/>
            <person name="Warren W."/>
            <person name="Mitreva M."/>
            <person name="Mardis E.R."/>
            <person name="Wilson R.K."/>
        </authorList>
    </citation>
    <scope>NUCLEOTIDE SEQUENCE [LARGE SCALE GENOMIC DNA]</scope>
    <source>
        <strain evidence="3 4">ATCC 14869</strain>
    </source>
</reference>
<keyword evidence="2" id="KW-0472">Membrane</keyword>
<proteinExistence type="predicted"/>
<dbReference type="Proteomes" id="UP000016644">
    <property type="component" value="Unassembled WGS sequence"/>
</dbReference>